<evidence type="ECO:0000313" key="2">
    <source>
        <dbReference type="Proteomes" id="UP000003374"/>
    </source>
</evidence>
<protein>
    <recommendedName>
        <fullName evidence="3">Uroporphyrin-III C-methyltransferase</fullName>
    </recommendedName>
</protein>
<dbReference type="PANTHER" id="PTHR36849:SF1">
    <property type="entry name" value="CYTOPLASMIC PROTEIN"/>
    <property type="match status" value="1"/>
</dbReference>
<dbReference type="Proteomes" id="UP000003374">
    <property type="component" value="Unassembled WGS sequence"/>
</dbReference>
<gene>
    <name evidence="1" type="ORF">NB231_01004</name>
</gene>
<dbReference type="EMBL" id="AAOF01000008">
    <property type="protein sequence ID" value="EAR21445.1"/>
    <property type="molecule type" value="Genomic_DNA"/>
</dbReference>
<dbReference type="Pfam" id="PF22752">
    <property type="entry name" value="DUF488-N3i"/>
    <property type="match status" value="1"/>
</dbReference>
<keyword evidence="2" id="KW-1185">Reference proteome</keyword>
<dbReference type="HOGENOM" id="CLU_137928_0_0_6"/>
<dbReference type="OrthoDB" id="9790745at2"/>
<comment type="caution">
    <text evidence="1">The sequence shown here is derived from an EMBL/GenBank/DDBJ whole genome shotgun (WGS) entry which is preliminary data.</text>
</comment>
<dbReference type="PANTHER" id="PTHR36849">
    <property type="entry name" value="CYTOPLASMIC PROTEIN-RELATED"/>
    <property type="match status" value="1"/>
</dbReference>
<dbReference type="STRING" id="314278.NB231_01004"/>
<dbReference type="eggNOG" id="COG3189">
    <property type="taxonomic scope" value="Bacteria"/>
</dbReference>
<dbReference type="RefSeq" id="WP_004998986.1">
    <property type="nucleotide sequence ID" value="NZ_CH672427.1"/>
</dbReference>
<name>A4BRW6_9GAMM</name>
<organism evidence="1 2">
    <name type="scientific">Nitrococcus mobilis Nb-231</name>
    <dbReference type="NCBI Taxonomy" id="314278"/>
    <lineage>
        <taxon>Bacteria</taxon>
        <taxon>Pseudomonadati</taxon>
        <taxon>Pseudomonadota</taxon>
        <taxon>Gammaproteobacteria</taxon>
        <taxon>Chromatiales</taxon>
        <taxon>Ectothiorhodospiraceae</taxon>
        <taxon>Nitrococcus</taxon>
    </lineage>
</organism>
<dbReference type="AlphaFoldDB" id="A4BRW6"/>
<evidence type="ECO:0008006" key="3">
    <source>
        <dbReference type="Google" id="ProtNLM"/>
    </source>
</evidence>
<proteinExistence type="predicted"/>
<accession>A4BRW6</accession>
<dbReference type="InterPro" id="IPR052552">
    <property type="entry name" value="YeaO-like"/>
</dbReference>
<reference evidence="1 2" key="1">
    <citation type="submission" date="2006-02" db="EMBL/GenBank/DDBJ databases">
        <authorList>
            <person name="Waterbury J."/>
            <person name="Ferriera S."/>
            <person name="Johnson J."/>
            <person name="Kravitz S."/>
            <person name="Halpern A."/>
            <person name="Remington K."/>
            <person name="Beeson K."/>
            <person name="Tran B."/>
            <person name="Rogers Y.-H."/>
            <person name="Friedman R."/>
            <person name="Venter J.C."/>
        </authorList>
    </citation>
    <scope>NUCLEOTIDE SEQUENCE [LARGE SCALE GENOMIC DNA]</scope>
    <source>
        <strain evidence="1 2">Nb-231</strain>
    </source>
</reference>
<sequence>MSVRIKRIYDAPGDDDGYRVLVDRVWPRGVSKQTARLDRWLKEIAPSTELRRWFGHDPSRWNEFRKRYRGELQETPVLVQELADKARYAPVTLLFSARDRQHNQAVVLREWLEERLSSD</sequence>
<evidence type="ECO:0000313" key="1">
    <source>
        <dbReference type="EMBL" id="EAR21445.1"/>
    </source>
</evidence>